<dbReference type="AlphaFoldDB" id="A0AA39WTM2"/>
<dbReference type="Proteomes" id="UP001174934">
    <property type="component" value="Unassembled WGS sequence"/>
</dbReference>
<comment type="caution">
    <text evidence="2">The sequence shown here is derived from an EMBL/GenBank/DDBJ whole genome shotgun (WGS) entry which is preliminary data.</text>
</comment>
<gene>
    <name evidence="2" type="ORF">B0T17DRAFT_288133</name>
</gene>
<name>A0AA39WTM2_9PEZI</name>
<evidence type="ECO:0000313" key="2">
    <source>
        <dbReference type="EMBL" id="KAK0621389.1"/>
    </source>
</evidence>
<keyword evidence="1" id="KW-0732">Signal</keyword>
<protein>
    <recommendedName>
        <fullName evidence="4">Secreted protein</fullName>
    </recommendedName>
</protein>
<evidence type="ECO:0008006" key="4">
    <source>
        <dbReference type="Google" id="ProtNLM"/>
    </source>
</evidence>
<evidence type="ECO:0000256" key="1">
    <source>
        <dbReference type="SAM" id="SignalP"/>
    </source>
</evidence>
<sequence>MCFLHLFFLLWIARLVLFKTNFKAVVYPLPSLATYLGKYPLVLPFVPSLRIAGTKRSFHQYFQYRSRQRSNRRRPDPNLH</sequence>
<dbReference type="EMBL" id="JAULSR010000004">
    <property type="protein sequence ID" value="KAK0621389.1"/>
    <property type="molecule type" value="Genomic_DNA"/>
</dbReference>
<keyword evidence="3" id="KW-1185">Reference proteome</keyword>
<organism evidence="2 3">
    <name type="scientific">Bombardia bombarda</name>
    <dbReference type="NCBI Taxonomy" id="252184"/>
    <lineage>
        <taxon>Eukaryota</taxon>
        <taxon>Fungi</taxon>
        <taxon>Dikarya</taxon>
        <taxon>Ascomycota</taxon>
        <taxon>Pezizomycotina</taxon>
        <taxon>Sordariomycetes</taxon>
        <taxon>Sordariomycetidae</taxon>
        <taxon>Sordariales</taxon>
        <taxon>Lasiosphaeriaceae</taxon>
        <taxon>Bombardia</taxon>
    </lineage>
</organism>
<feature type="chain" id="PRO_5041269587" description="Secreted protein" evidence="1">
    <location>
        <begin position="19"/>
        <end position="80"/>
    </location>
</feature>
<evidence type="ECO:0000313" key="3">
    <source>
        <dbReference type="Proteomes" id="UP001174934"/>
    </source>
</evidence>
<feature type="signal peptide" evidence="1">
    <location>
        <begin position="1"/>
        <end position="18"/>
    </location>
</feature>
<reference evidence="2" key="1">
    <citation type="submission" date="2023-06" db="EMBL/GenBank/DDBJ databases">
        <title>Genome-scale phylogeny and comparative genomics of the fungal order Sordariales.</title>
        <authorList>
            <consortium name="Lawrence Berkeley National Laboratory"/>
            <person name="Hensen N."/>
            <person name="Bonometti L."/>
            <person name="Westerberg I."/>
            <person name="Brannstrom I.O."/>
            <person name="Guillou S."/>
            <person name="Cros-Aarteil S."/>
            <person name="Calhoun S."/>
            <person name="Haridas S."/>
            <person name="Kuo A."/>
            <person name="Mondo S."/>
            <person name="Pangilinan J."/>
            <person name="Riley R."/>
            <person name="LaButti K."/>
            <person name="Andreopoulos B."/>
            <person name="Lipzen A."/>
            <person name="Chen C."/>
            <person name="Yanf M."/>
            <person name="Daum C."/>
            <person name="Ng V."/>
            <person name="Clum A."/>
            <person name="Steindorff A."/>
            <person name="Ohm R."/>
            <person name="Martin F."/>
            <person name="Silar P."/>
            <person name="Natvig D."/>
            <person name="Lalanne C."/>
            <person name="Gautier V."/>
            <person name="Ament-velasquez S.L."/>
            <person name="Kruys A."/>
            <person name="Hutchinson M.I."/>
            <person name="Powell A.J."/>
            <person name="Barry K."/>
            <person name="Miller A.N."/>
            <person name="Grigoriev I.V."/>
            <person name="Debuchy R."/>
            <person name="Gladieux P."/>
            <person name="Thoren M.H."/>
            <person name="Johannesson H."/>
        </authorList>
    </citation>
    <scope>NUCLEOTIDE SEQUENCE</scope>
    <source>
        <strain evidence="2">SMH3391-2</strain>
    </source>
</reference>
<accession>A0AA39WTM2</accession>
<proteinExistence type="predicted"/>